<sequence>MCIRIAALDKKWRTMIASCSLGFALPLLATLTGASAEEWFDLCPGKDGLSETTGYGREVTYHCGQRFPQEHLLETVTTSDADSCVSSCVGSTDCVGSQWTSGHNECQLFSEGADSLEASTTEQGNVIALVLSPETLLTVTKLDEQQTVMGVHDSYSGQDGGSSAETSDSRSCRSCKKLLTECESSEEKLEADVRTCKKGTEAVEEKLKKCNESNKKAESDKKALQKEISGLKHKMHLCPKPLNQKQVCPTYKGSLLRQGGATWRVSCQQGPYGGVLRTTGGSFEGCAEACAKDGKCKAINYWSNRKAPCTMISQIKGMGSVVRDPLGKYSKMCVRKHYGSKTTMIPPCLMQWTVGEPRADQRPSRGEDTWGCKPPRLIVVLYAHIDGWTRGRIRSVEVSHTSALGFFFSRRLNTRLWFPFHRGDDDASRRFPSRRRCGGNDPLCYPDGYHGSVHDRHPLRAGREGILSDEGMDRVFVCVCVCTETEKETENVVTDVAETSVAPVNTADYPSIRWSKEAVPYPVSASVASPVSASIAGPVSASIAGPATAPPNGTVPSYTRLITASTTGSTAVAPPALSYAICVPARSSWSVFTAAFVFTLSEFKYIKYWKRDKGEKRSPSKHCSPSSCRV</sequence>
<evidence type="ECO:0000313" key="5">
    <source>
        <dbReference type="Proteomes" id="UP000253664"/>
    </source>
</evidence>
<dbReference type="EMBL" id="LKCN02000001">
    <property type="protein sequence ID" value="RCI17461.1"/>
    <property type="molecule type" value="Genomic_DNA"/>
</dbReference>
<dbReference type="STRING" id="1330021.A0A367LSR6"/>
<organism evidence="4 5">
    <name type="scientific">Ophiocordyceps polyrhachis-furcata BCC 54312</name>
    <dbReference type="NCBI Taxonomy" id="1330021"/>
    <lineage>
        <taxon>Eukaryota</taxon>
        <taxon>Fungi</taxon>
        <taxon>Dikarya</taxon>
        <taxon>Ascomycota</taxon>
        <taxon>Pezizomycotina</taxon>
        <taxon>Sordariomycetes</taxon>
        <taxon>Hypocreomycetidae</taxon>
        <taxon>Hypocreales</taxon>
        <taxon>Ophiocordycipitaceae</taxon>
        <taxon>Ophiocordyceps</taxon>
    </lineage>
</organism>
<keyword evidence="2" id="KW-0732">Signal</keyword>
<feature type="signal peptide" evidence="2">
    <location>
        <begin position="1"/>
        <end position="36"/>
    </location>
</feature>
<evidence type="ECO:0000256" key="2">
    <source>
        <dbReference type="SAM" id="SignalP"/>
    </source>
</evidence>
<gene>
    <name evidence="4" type="ORF">L249_2936</name>
</gene>
<reference evidence="4 5" key="1">
    <citation type="journal article" date="2015" name="BMC Genomics">
        <title>Insights from the genome of Ophiocordyceps polyrhachis-furcata to pathogenicity and host specificity in insect fungi.</title>
        <authorList>
            <person name="Wichadakul D."/>
            <person name="Kobmoo N."/>
            <person name="Ingsriswang S."/>
            <person name="Tangphatsornruang S."/>
            <person name="Chantasingh D."/>
            <person name="Luangsa-ard J.J."/>
            <person name="Eurwilaichitr L."/>
        </authorList>
    </citation>
    <scope>NUCLEOTIDE SEQUENCE [LARGE SCALE GENOMIC DNA]</scope>
    <source>
        <strain evidence="4 5">BCC 54312</strain>
    </source>
</reference>
<dbReference type="InterPro" id="IPR006583">
    <property type="entry name" value="PAN-3_domain"/>
</dbReference>
<dbReference type="Pfam" id="PF08277">
    <property type="entry name" value="PAN_3"/>
    <property type="match status" value="1"/>
</dbReference>
<dbReference type="OrthoDB" id="5151222at2759"/>
<dbReference type="AlphaFoldDB" id="A0A367LSR6"/>
<feature type="domain" description="PAN-3" evidence="3">
    <location>
        <begin position="75"/>
        <end position="129"/>
    </location>
</feature>
<keyword evidence="1" id="KW-0175">Coiled coil</keyword>
<protein>
    <recommendedName>
        <fullName evidence="3">PAN-3 domain-containing protein</fullName>
    </recommendedName>
</protein>
<name>A0A367LSR6_9HYPO</name>
<comment type="caution">
    <text evidence="4">The sequence shown here is derived from an EMBL/GenBank/DDBJ whole genome shotgun (WGS) entry which is preliminary data.</text>
</comment>
<accession>A0A367LSR6</accession>
<keyword evidence="5" id="KW-1185">Reference proteome</keyword>
<evidence type="ECO:0000256" key="1">
    <source>
        <dbReference type="SAM" id="Coils"/>
    </source>
</evidence>
<evidence type="ECO:0000259" key="3">
    <source>
        <dbReference type="Pfam" id="PF08277"/>
    </source>
</evidence>
<evidence type="ECO:0000313" key="4">
    <source>
        <dbReference type="EMBL" id="RCI17461.1"/>
    </source>
</evidence>
<dbReference type="Proteomes" id="UP000253664">
    <property type="component" value="Unassembled WGS sequence"/>
</dbReference>
<proteinExistence type="predicted"/>
<feature type="chain" id="PRO_5016562353" description="PAN-3 domain-containing protein" evidence="2">
    <location>
        <begin position="37"/>
        <end position="630"/>
    </location>
</feature>
<feature type="coiled-coil region" evidence="1">
    <location>
        <begin position="200"/>
        <end position="234"/>
    </location>
</feature>